<dbReference type="InterPro" id="IPR000832">
    <property type="entry name" value="GPCR_2_secretin-like"/>
</dbReference>
<dbReference type="GeneID" id="110978302"/>
<keyword evidence="7" id="KW-1185">Reference proteome</keyword>
<proteinExistence type="predicted"/>
<feature type="transmembrane region" description="Helical" evidence="6">
    <location>
        <begin position="157"/>
        <end position="176"/>
    </location>
</feature>
<accession>A0A8B7YB09</accession>
<evidence type="ECO:0000256" key="3">
    <source>
        <dbReference type="ARBA" id="ARBA00022989"/>
    </source>
</evidence>
<evidence type="ECO:0000256" key="5">
    <source>
        <dbReference type="SAM" id="MobiDB-lite"/>
    </source>
</evidence>
<evidence type="ECO:0000256" key="1">
    <source>
        <dbReference type="ARBA" id="ARBA00004141"/>
    </source>
</evidence>
<reference evidence="8" key="1">
    <citation type="submission" date="2025-08" db="UniProtKB">
        <authorList>
            <consortium name="RefSeq"/>
        </authorList>
    </citation>
    <scope>IDENTIFICATION</scope>
</reference>
<comment type="subcellular location">
    <subcellularLocation>
        <location evidence="1">Membrane</location>
        <topology evidence="1">Multi-pass membrane protein</topology>
    </subcellularLocation>
</comment>
<sequence>MATLSVNAAKTFGGRNLRPRALGRHHSCYRLLTIMTVVWGSAFVIVAVCLVLNFCNCTHLPVIYSKTSPCAFTGPGVRLLAFGVPVAASLLVSTGSFLFVILSVRKSKKDSKMVRARESMKELQDQVKIYGKLAILFGITWILSFTVGIVGHVALKYIDAIVNPLQGVFIFAAFCLNQRVRAMWRGWLGKRTKQEGRQFPVPKGSTTNLSTISSSAGNTKL</sequence>
<dbReference type="GO" id="GO:0004930">
    <property type="term" value="F:G protein-coupled receptor activity"/>
    <property type="evidence" value="ECO:0007669"/>
    <property type="project" value="InterPro"/>
</dbReference>
<feature type="transmembrane region" description="Helical" evidence="6">
    <location>
        <begin position="129"/>
        <end position="151"/>
    </location>
</feature>
<feature type="region of interest" description="Disordered" evidence="5">
    <location>
        <begin position="196"/>
        <end position="221"/>
    </location>
</feature>
<keyword evidence="3 6" id="KW-1133">Transmembrane helix</keyword>
<dbReference type="AlphaFoldDB" id="A0A8B7YB09"/>
<organism evidence="7 8">
    <name type="scientific">Acanthaster planci</name>
    <name type="common">Crown-of-thorns starfish</name>
    <dbReference type="NCBI Taxonomy" id="133434"/>
    <lineage>
        <taxon>Eukaryota</taxon>
        <taxon>Metazoa</taxon>
        <taxon>Echinodermata</taxon>
        <taxon>Eleutherozoa</taxon>
        <taxon>Asterozoa</taxon>
        <taxon>Asteroidea</taxon>
        <taxon>Valvatacea</taxon>
        <taxon>Valvatida</taxon>
        <taxon>Acanthasteridae</taxon>
        <taxon>Acanthaster</taxon>
    </lineage>
</organism>
<dbReference type="KEGG" id="aplc:110978302"/>
<evidence type="ECO:0000313" key="7">
    <source>
        <dbReference type="Proteomes" id="UP000694845"/>
    </source>
</evidence>
<dbReference type="Gene3D" id="1.20.1070.10">
    <property type="entry name" value="Rhodopsin 7-helix transmembrane proteins"/>
    <property type="match status" value="1"/>
</dbReference>
<dbReference type="RefSeq" id="XP_022088891.1">
    <property type="nucleotide sequence ID" value="XM_022233199.1"/>
</dbReference>
<feature type="compositionally biased region" description="Polar residues" evidence="5">
    <location>
        <begin position="204"/>
        <end position="221"/>
    </location>
</feature>
<dbReference type="InterPro" id="IPR053231">
    <property type="entry name" value="GPCR_LN-TM7"/>
</dbReference>
<dbReference type="Pfam" id="PF00002">
    <property type="entry name" value="7tm_2"/>
    <property type="match status" value="1"/>
</dbReference>
<keyword evidence="4 6" id="KW-0472">Membrane</keyword>
<dbReference type="Proteomes" id="UP000694845">
    <property type="component" value="Unplaced"/>
</dbReference>
<gene>
    <name evidence="8" type="primary">LOC110978302</name>
</gene>
<evidence type="ECO:0000256" key="2">
    <source>
        <dbReference type="ARBA" id="ARBA00022692"/>
    </source>
</evidence>
<feature type="transmembrane region" description="Helical" evidence="6">
    <location>
        <begin position="79"/>
        <end position="104"/>
    </location>
</feature>
<dbReference type="GO" id="GO:0016020">
    <property type="term" value="C:membrane"/>
    <property type="evidence" value="ECO:0007669"/>
    <property type="project" value="UniProtKB-SubCell"/>
</dbReference>
<dbReference type="OMA" id="CWFLGTT"/>
<feature type="transmembrane region" description="Helical" evidence="6">
    <location>
        <begin position="28"/>
        <end position="54"/>
    </location>
</feature>
<evidence type="ECO:0000256" key="6">
    <source>
        <dbReference type="SAM" id="Phobius"/>
    </source>
</evidence>
<dbReference type="PANTHER" id="PTHR45902">
    <property type="entry name" value="LATROPHILIN RECEPTOR-LIKE PROTEIN A"/>
    <property type="match status" value="1"/>
</dbReference>
<name>A0A8B7YB09_ACAPL</name>
<evidence type="ECO:0000313" key="8">
    <source>
        <dbReference type="RefSeq" id="XP_022088891.1"/>
    </source>
</evidence>
<protein>
    <submittedName>
        <fullName evidence="8">Latrophilin receptor-like protein A</fullName>
    </submittedName>
</protein>
<dbReference type="PANTHER" id="PTHR45902:SF1">
    <property type="entry name" value="LATROPHILIN RECEPTOR-LIKE PROTEIN A"/>
    <property type="match status" value="1"/>
</dbReference>
<dbReference type="OrthoDB" id="6134459at2759"/>
<evidence type="ECO:0000256" key="4">
    <source>
        <dbReference type="ARBA" id="ARBA00023136"/>
    </source>
</evidence>
<dbReference type="SUPFAM" id="SSF81321">
    <property type="entry name" value="Family A G protein-coupled receptor-like"/>
    <property type="match status" value="1"/>
</dbReference>
<keyword evidence="2 6" id="KW-0812">Transmembrane</keyword>